<name>A0A9B0TQI6_CHRAS</name>
<gene>
    <name evidence="3" type="primary">LOC102831380</name>
</gene>
<feature type="compositionally biased region" description="Basic and acidic residues" evidence="1">
    <location>
        <begin position="131"/>
        <end position="146"/>
    </location>
</feature>
<dbReference type="RefSeq" id="XP_006868462.1">
    <property type="nucleotide sequence ID" value="XM_006868400.1"/>
</dbReference>
<proteinExistence type="predicted"/>
<feature type="region of interest" description="Disordered" evidence="1">
    <location>
        <begin position="108"/>
        <end position="148"/>
    </location>
</feature>
<accession>A0A9B0TQI6</accession>
<dbReference type="OrthoDB" id="382863at2759"/>
<dbReference type="PANTHER" id="PTHR37404">
    <property type="entry name" value="HCG1796489"/>
    <property type="match status" value="1"/>
</dbReference>
<dbReference type="GeneID" id="102831380"/>
<keyword evidence="2" id="KW-1185">Reference proteome</keyword>
<dbReference type="Proteomes" id="UP000504623">
    <property type="component" value="Unplaced"/>
</dbReference>
<protein>
    <submittedName>
        <fullName evidence="3">Uncharacterized protein LOC102831380</fullName>
    </submittedName>
</protein>
<dbReference type="AlphaFoldDB" id="A0A9B0TQI6"/>
<evidence type="ECO:0000313" key="2">
    <source>
        <dbReference type="Proteomes" id="UP000504623"/>
    </source>
</evidence>
<dbReference type="InterPro" id="IPR053347">
    <property type="entry name" value="Axonemal_MT_stabilizer"/>
</dbReference>
<reference evidence="3" key="1">
    <citation type="submission" date="2025-08" db="UniProtKB">
        <authorList>
            <consortium name="RefSeq"/>
        </authorList>
    </citation>
    <scope>IDENTIFICATION</scope>
    <source>
        <tissue evidence="3">Spleen</tissue>
    </source>
</reference>
<organism evidence="2 3">
    <name type="scientific">Chrysochloris asiatica</name>
    <name type="common">Cape golden mole</name>
    <dbReference type="NCBI Taxonomy" id="185453"/>
    <lineage>
        <taxon>Eukaryota</taxon>
        <taxon>Metazoa</taxon>
        <taxon>Chordata</taxon>
        <taxon>Craniata</taxon>
        <taxon>Vertebrata</taxon>
        <taxon>Euteleostomi</taxon>
        <taxon>Mammalia</taxon>
        <taxon>Eutheria</taxon>
        <taxon>Afrotheria</taxon>
        <taxon>Chrysochloridae</taxon>
        <taxon>Chrysochlorinae</taxon>
        <taxon>Chrysochloris</taxon>
    </lineage>
</organism>
<sequence>MAGRTLALCCGPSWHPVSWTEVPRSWPDWRLTSSGIGHNIIPPVSFPPPTVKVTRSRLLGQGDWGLRCSRLKKEGLVHSRGAPTTGRKTGSTHLGFRRGHQQVGNHLRIGSSTQDPWRPLRAAQSRGAQGPHEDCRDQGFRGEGKILSRPSGLTHSAWRLPLSSKHHISETKEQYSGWPGLDPRVTFDWGTESLELANHNHRGPSQALVPWTRNLELAGQPFTVSDQGVLDRSQLYLTTTARDFRAYPNYFFPYMQKSPVPPVPGSILPKMPQINDGLQKNILKVQLLYSAHPLLPQEGVVRIPPQRFADLLELRGDASGLGPRPTAAALSALLSTTPAAAGPVPHNGALTLAQESYSPPLHPLRSRDRFCPLEAPWGGPHWKSVPAIYTVPHAYRTESLRYGSRKAALV</sequence>
<evidence type="ECO:0000256" key="1">
    <source>
        <dbReference type="SAM" id="MobiDB-lite"/>
    </source>
</evidence>
<dbReference type="PANTHER" id="PTHR37404:SF1">
    <property type="entry name" value="HCG1796489"/>
    <property type="match status" value="1"/>
</dbReference>
<evidence type="ECO:0000313" key="3">
    <source>
        <dbReference type="RefSeq" id="XP_006868462.1"/>
    </source>
</evidence>